<organism evidence="2 3">
    <name type="scientific">Caerostris extrusa</name>
    <name type="common">Bark spider</name>
    <name type="synonym">Caerostris bankana</name>
    <dbReference type="NCBI Taxonomy" id="172846"/>
    <lineage>
        <taxon>Eukaryota</taxon>
        <taxon>Metazoa</taxon>
        <taxon>Ecdysozoa</taxon>
        <taxon>Arthropoda</taxon>
        <taxon>Chelicerata</taxon>
        <taxon>Arachnida</taxon>
        <taxon>Araneae</taxon>
        <taxon>Araneomorphae</taxon>
        <taxon>Entelegynae</taxon>
        <taxon>Araneoidea</taxon>
        <taxon>Araneidae</taxon>
        <taxon>Caerostris</taxon>
    </lineage>
</organism>
<dbReference type="PANTHER" id="PTHR24413">
    <property type="entry name" value="SPECKLE-TYPE POZ PROTEIN"/>
    <property type="match status" value="1"/>
</dbReference>
<name>A0AAV4NNE1_CAEEX</name>
<comment type="caution">
    <text evidence="2">The sequence shown here is derived from an EMBL/GenBank/DDBJ whole genome shotgun (WGS) entry which is preliminary data.</text>
</comment>
<dbReference type="InterPro" id="IPR011333">
    <property type="entry name" value="SKP1/BTB/POZ_sf"/>
</dbReference>
<reference evidence="2 3" key="1">
    <citation type="submission" date="2021-06" db="EMBL/GenBank/DDBJ databases">
        <title>Caerostris extrusa draft genome.</title>
        <authorList>
            <person name="Kono N."/>
            <person name="Arakawa K."/>
        </authorList>
    </citation>
    <scope>NUCLEOTIDE SEQUENCE [LARGE SCALE GENOMIC DNA]</scope>
</reference>
<dbReference type="AlphaFoldDB" id="A0AAV4NNE1"/>
<dbReference type="SUPFAM" id="SSF54695">
    <property type="entry name" value="POZ domain"/>
    <property type="match status" value="1"/>
</dbReference>
<evidence type="ECO:0000313" key="3">
    <source>
        <dbReference type="Proteomes" id="UP001054945"/>
    </source>
</evidence>
<protein>
    <submittedName>
        <fullName evidence="2">Speckle-type POZ protein</fullName>
    </submittedName>
</protein>
<dbReference type="SMART" id="SM00225">
    <property type="entry name" value="BTB"/>
    <property type="match status" value="1"/>
</dbReference>
<dbReference type="EMBL" id="BPLR01003449">
    <property type="protein sequence ID" value="GIX84747.1"/>
    <property type="molecule type" value="Genomic_DNA"/>
</dbReference>
<dbReference type="InterPro" id="IPR000210">
    <property type="entry name" value="BTB/POZ_dom"/>
</dbReference>
<feature type="domain" description="BTB" evidence="1">
    <location>
        <begin position="27"/>
        <end position="93"/>
    </location>
</feature>
<accession>A0AAV4NNE1</accession>
<evidence type="ECO:0000259" key="1">
    <source>
        <dbReference type="PROSITE" id="PS50097"/>
    </source>
</evidence>
<keyword evidence="3" id="KW-1185">Reference proteome</keyword>
<dbReference type="Proteomes" id="UP001054945">
    <property type="component" value="Unassembled WGS sequence"/>
</dbReference>
<sequence length="119" mass="13983">MWIRREFPGTPSVLDDLKSIYLDQIFCDITLSTQTTKFPAHKVILCARSDVFKSLLTNKEIEENGSIEIEDFDDETVHSLLMFLYTDTTEDMQWSMANKLYKAAIYYKIHLLKWRCSAF</sequence>
<dbReference type="Pfam" id="PF00651">
    <property type="entry name" value="BTB"/>
    <property type="match status" value="1"/>
</dbReference>
<evidence type="ECO:0000313" key="2">
    <source>
        <dbReference type="EMBL" id="GIX84747.1"/>
    </source>
</evidence>
<dbReference type="CDD" id="cd18186">
    <property type="entry name" value="BTB_POZ_ZBTB_KLHL-like"/>
    <property type="match status" value="1"/>
</dbReference>
<proteinExistence type="predicted"/>
<dbReference type="Gene3D" id="3.30.710.10">
    <property type="entry name" value="Potassium Channel Kv1.1, Chain A"/>
    <property type="match status" value="1"/>
</dbReference>
<gene>
    <name evidence="2" type="primary">spop_125</name>
    <name evidence="2" type="ORF">CEXT_811801</name>
</gene>
<dbReference type="PROSITE" id="PS50097">
    <property type="entry name" value="BTB"/>
    <property type="match status" value="1"/>
</dbReference>